<gene>
    <name evidence="1" type="ORF">AYM40_16170</name>
</gene>
<evidence type="ECO:0000313" key="2">
    <source>
        <dbReference type="Proteomes" id="UP000076852"/>
    </source>
</evidence>
<name>A0A160FMA5_9BURK</name>
<dbReference type="Proteomes" id="UP000076852">
    <property type="component" value="Chromosome 1"/>
</dbReference>
<dbReference type="EMBL" id="CP014578">
    <property type="protein sequence ID" value="ANB73720.1"/>
    <property type="molecule type" value="Genomic_DNA"/>
</dbReference>
<dbReference type="AlphaFoldDB" id="A0A160FMA5"/>
<organism evidence="1 2">
    <name type="scientific">Paraburkholderia phytofirmans OLGA172</name>
    <dbReference type="NCBI Taxonomy" id="1417228"/>
    <lineage>
        <taxon>Bacteria</taxon>
        <taxon>Pseudomonadati</taxon>
        <taxon>Pseudomonadota</taxon>
        <taxon>Betaproteobacteria</taxon>
        <taxon>Burkholderiales</taxon>
        <taxon>Burkholderiaceae</taxon>
        <taxon>Paraburkholderia</taxon>
    </lineage>
</organism>
<proteinExistence type="predicted"/>
<evidence type="ECO:0000313" key="1">
    <source>
        <dbReference type="EMBL" id="ANB73720.1"/>
    </source>
</evidence>
<reference evidence="1 2" key="1">
    <citation type="journal article" date="2016" name="Gene">
        <title>PacBio SMRT assembly of a complex multi-replicon genome reveals chlorocatechol degradative operon in a region of genome plasticity.</title>
        <authorList>
            <person name="Ricker N."/>
            <person name="Shen S.Y."/>
            <person name="Goordial J."/>
            <person name="Jin S."/>
            <person name="Fulthorpe R.R."/>
        </authorList>
    </citation>
    <scope>NUCLEOTIDE SEQUENCE [LARGE SCALE GENOMIC DNA]</scope>
    <source>
        <strain evidence="1 2">OLGA172</strain>
    </source>
</reference>
<accession>A0A160FMA5</accession>
<sequence>MKGGLLAQMAQPLEQWQVEEARARQKDERENLERRCSPLGIVARTKVLPKLTYLVTEAVERTAEIVLAARTDMTAVEARAREDWTNVVDNHLDTLHAMLALGRIDAINAASGIRVQVSAAYPRWGLAELCITRSDFEKFGQVVGIEFERDANKEVSEDAGQYDTMINIIGALYELASANKPPGQVRGIASTAARIVSKRTSGSIDPKTVRRYLKRGKDRGFGVVDEDWRDDDEAA</sequence>
<protein>
    <submittedName>
        <fullName evidence="1">Uncharacterized protein</fullName>
    </submittedName>
</protein>
<keyword evidence="2" id="KW-1185">Reference proteome</keyword>
<dbReference type="KEGG" id="buz:AYM40_16170"/>
<dbReference type="RefSeq" id="WP_063497091.1">
    <property type="nucleotide sequence ID" value="NZ_CP014578.1"/>
</dbReference>